<evidence type="ECO:0000313" key="2">
    <source>
        <dbReference type="Proteomes" id="UP000070058"/>
    </source>
</evidence>
<protein>
    <submittedName>
        <fullName evidence="1">Uncharacterized protein</fullName>
    </submittedName>
</protein>
<evidence type="ECO:0000313" key="1">
    <source>
        <dbReference type="EMBL" id="KXU37848.1"/>
    </source>
</evidence>
<sequence length="148" mass="17166">MKTTLRFLLIFATLGLLAGCNTFEKRLSKRPGVFETLDPDTQAKVRAGIVDIGYTPDMVFLAIGSPDSRSDHITATERKEVWIYNAYHRDYQGVQHLGYHRYLRYNPVTQTYYPLYIPIMADVYSDRVELRLRLVFEEGKVSQIEQVI</sequence>
<accession>A0A139STB9</accession>
<reference evidence="2" key="1">
    <citation type="submission" date="2016-02" db="EMBL/GenBank/DDBJ databases">
        <authorList>
            <person name="Sanders J.G."/>
            <person name="Lin J.Y."/>
            <person name="Wertz J.T."/>
            <person name="Russell J.A."/>
            <person name="Moreau C.S."/>
            <person name="Powell S."/>
        </authorList>
    </citation>
    <scope>NUCLEOTIDE SEQUENCE [LARGE SCALE GENOMIC DNA]</scope>
    <source>
        <strain evidence="2">CAG34</strain>
    </source>
</reference>
<name>A0A139STB9_9BACT</name>
<dbReference type="RefSeq" id="WP_068628315.1">
    <property type="nucleotide sequence ID" value="NZ_LSZQ01000011.1"/>
</dbReference>
<dbReference type="PROSITE" id="PS51257">
    <property type="entry name" value="PROKAR_LIPOPROTEIN"/>
    <property type="match status" value="1"/>
</dbReference>
<keyword evidence="2" id="KW-1185">Reference proteome</keyword>
<dbReference type="OrthoDB" id="193751at2"/>
<comment type="caution">
    <text evidence="1">The sequence shown here is derived from an EMBL/GenBank/DDBJ whole genome shotgun (WGS) entry which is preliminary data.</text>
</comment>
<dbReference type="Proteomes" id="UP000070058">
    <property type="component" value="Unassembled WGS sequence"/>
</dbReference>
<proteinExistence type="predicted"/>
<organism evidence="1 2">
    <name type="scientific">Cephaloticoccus primus</name>
    <dbReference type="NCBI Taxonomy" id="1548207"/>
    <lineage>
        <taxon>Bacteria</taxon>
        <taxon>Pseudomonadati</taxon>
        <taxon>Verrucomicrobiota</taxon>
        <taxon>Opitutia</taxon>
        <taxon>Opitutales</taxon>
        <taxon>Opitutaceae</taxon>
        <taxon>Cephaloticoccus</taxon>
    </lineage>
</organism>
<dbReference type="EMBL" id="LSZQ01000011">
    <property type="protein sequence ID" value="KXU37848.1"/>
    <property type="molecule type" value="Genomic_DNA"/>
</dbReference>
<gene>
    <name evidence="1" type="ORF">AXK11_01445</name>
</gene>
<dbReference type="AlphaFoldDB" id="A0A139STB9"/>